<reference evidence="1" key="2">
    <citation type="submission" date="2021-09" db="EMBL/GenBank/DDBJ databases">
        <authorList>
            <person name="Gilroy R."/>
        </authorList>
    </citation>
    <scope>NUCLEOTIDE SEQUENCE</scope>
    <source>
        <strain evidence="1">316</strain>
    </source>
</reference>
<protein>
    <submittedName>
        <fullName evidence="1">Uncharacterized protein</fullName>
    </submittedName>
</protein>
<name>A0A921DYV3_9HYPH</name>
<gene>
    <name evidence="1" type="ORF">K8W01_00465</name>
</gene>
<comment type="caution">
    <text evidence="1">The sequence shown here is derived from an EMBL/GenBank/DDBJ whole genome shotgun (WGS) entry which is preliminary data.</text>
</comment>
<evidence type="ECO:0000313" key="2">
    <source>
        <dbReference type="Proteomes" id="UP000742631"/>
    </source>
</evidence>
<dbReference type="Proteomes" id="UP000742631">
    <property type="component" value="Unassembled WGS sequence"/>
</dbReference>
<evidence type="ECO:0000313" key="1">
    <source>
        <dbReference type="EMBL" id="HJE22120.1"/>
    </source>
</evidence>
<accession>A0A921DYV3</accession>
<reference evidence="1" key="1">
    <citation type="journal article" date="2021" name="PeerJ">
        <title>Extensive microbial diversity within the chicken gut microbiome revealed by metagenomics and culture.</title>
        <authorList>
            <person name="Gilroy R."/>
            <person name="Ravi A."/>
            <person name="Getino M."/>
            <person name="Pursley I."/>
            <person name="Horton D.L."/>
            <person name="Alikhan N.F."/>
            <person name="Baker D."/>
            <person name="Gharbi K."/>
            <person name="Hall N."/>
            <person name="Watson M."/>
            <person name="Adriaenssens E.M."/>
            <person name="Foster-Nyarko E."/>
            <person name="Jarju S."/>
            <person name="Secka A."/>
            <person name="Antonio M."/>
            <person name="Oren A."/>
            <person name="Chaudhuri R.R."/>
            <person name="La Ragione R."/>
            <person name="Hildebrand F."/>
            <person name="Pallen M.J."/>
        </authorList>
    </citation>
    <scope>NUCLEOTIDE SEQUENCE</scope>
    <source>
        <strain evidence="1">316</strain>
    </source>
</reference>
<dbReference type="AlphaFoldDB" id="A0A921DYV3"/>
<organism evidence="1 2">
    <name type="scientific">Methylorubrum populi</name>
    <dbReference type="NCBI Taxonomy" id="223967"/>
    <lineage>
        <taxon>Bacteria</taxon>
        <taxon>Pseudomonadati</taxon>
        <taxon>Pseudomonadota</taxon>
        <taxon>Alphaproteobacteria</taxon>
        <taxon>Hyphomicrobiales</taxon>
        <taxon>Methylobacteriaceae</taxon>
        <taxon>Methylorubrum</taxon>
    </lineage>
</organism>
<proteinExistence type="predicted"/>
<dbReference type="EMBL" id="DYYG01000002">
    <property type="protein sequence ID" value="HJE22120.1"/>
    <property type="molecule type" value="Genomic_DNA"/>
</dbReference>
<sequence>MINITPRSEAAVAMHPPAKTLFLAAPGASQPRREAIILKKGNDLEPIQTARRLGAALALLLLTGGASLAADARIGRPAAPACIDDVSCRRPPGPPDRDIRLLIDPLGRPCGYRWRETPSGTRRVRICA</sequence>